<dbReference type="Gene3D" id="1.10.10.60">
    <property type="entry name" value="Homeodomain-like"/>
    <property type="match status" value="1"/>
</dbReference>
<dbReference type="InterPro" id="IPR018062">
    <property type="entry name" value="HTH_AraC-typ_CS"/>
</dbReference>
<dbReference type="Pfam" id="PF20240">
    <property type="entry name" value="DUF6597"/>
    <property type="match status" value="1"/>
</dbReference>
<dbReference type="PANTHER" id="PTHR46796">
    <property type="entry name" value="HTH-TYPE TRANSCRIPTIONAL ACTIVATOR RHAS-RELATED"/>
    <property type="match status" value="1"/>
</dbReference>
<dbReference type="PROSITE" id="PS00041">
    <property type="entry name" value="HTH_ARAC_FAMILY_1"/>
    <property type="match status" value="1"/>
</dbReference>
<gene>
    <name evidence="6" type="ORF">SPF06_13800</name>
</gene>
<evidence type="ECO:0000313" key="6">
    <source>
        <dbReference type="EMBL" id="MEA5455804.1"/>
    </source>
</evidence>
<dbReference type="PROSITE" id="PS01124">
    <property type="entry name" value="HTH_ARAC_FAMILY_2"/>
    <property type="match status" value="1"/>
</dbReference>
<protein>
    <submittedName>
        <fullName evidence="6">Helix-turn-helix domain-containing protein</fullName>
    </submittedName>
</protein>
<evidence type="ECO:0000256" key="3">
    <source>
        <dbReference type="ARBA" id="ARBA00023163"/>
    </source>
</evidence>
<dbReference type="InterPro" id="IPR046532">
    <property type="entry name" value="DUF6597"/>
</dbReference>
<keyword evidence="2" id="KW-0238">DNA-binding</keyword>
<keyword evidence="7" id="KW-1185">Reference proteome</keyword>
<dbReference type="RefSeq" id="WP_323279686.1">
    <property type="nucleotide sequence ID" value="NZ_JAYGGQ010000010.1"/>
</dbReference>
<feature type="region of interest" description="Disordered" evidence="4">
    <location>
        <begin position="1"/>
        <end position="22"/>
    </location>
</feature>
<accession>A0ABU5T8F9</accession>
<evidence type="ECO:0000313" key="7">
    <source>
        <dbReference type="Proteomes" id="UP001304769"/>
    </source>
</evidence>
<dbReference type="InterPro" id="IPR050204">
    <property type="entry name" value="AraC_XylS_family_regulators"/>
</dbReference>
<evidence type="ECO:0000256" key="4">
    <source>
        <dbReference type="SAM" id="MobiDB-lite"/>
    </source>
</evidence>
<dbReference type="EMBL" id="JAYGGQ010000010">
    <property type="protein sequence ID" value="MEA5455804.1"/>
    <property type="molecule type" value="Genomic_DNA"/>
</dbReference>
<proteinExistence type="predicted"/>
<feature type="domain" description="HTH araC/xylS-type" evidence="5">
    <location>
        <begin position="171"/>
        <end position="265"/>
    </location>
</feature>
<evidence type="ECO:0000256" key="1">
    <source>
        <dbReference type="ARBA" id="ARBA00023015"/>
    </source>
</evidence>
<dbReference type="SUPFAM" id="SSF46689">
    <property type="entry name" value="Homeodomain-like"/>
    <property type="match status" value="1"/>
</dbReference>
<dbReference type="InterPro" id="IPR018060">
    <property type="entry name" value="HTH_AraC"/>
</dbReference>
<dbReference type="InterPro" id="IPR009057">
    <property type="entry name" value="Homeodomain-like_sf"/>
</dbReference>
<comment type="caution">
    <text evidence="6">The sequence shown here is derived from an EMBL/GenBank/DDBJ whole genome shotgun (WGS) entry which is preliminary data.</text>
</comment>
<evidence type="ECO:0000259" key="5">
    <source>
        <dbReference type="PROSITE" id="PS01124"/>
    </source>
</evidence>
<evidence type="ECO:0000256" key="2">
    <source>
        <dbReference type="ARBA" id="ARBA00023125"/>
    </source>
</evidence>
<organism evidence="6 7">
    <name type="scientific">Sinomonas terricola</name>
    <dbReference type="NCBI Taxonomy" id="3110330"/>
    <lineage>
        <taxon>Bacteria</taxon>
        <taxon>Bacillati</taxon>
        <taxon>Actinomycetota</taxon>
        <taxon>Actinomycetes</taxon>
        <taxon>Micrococcales</taxon>
        <taxon>Micrococcaceae</taxon>
        <taxon>Sinomonas</taxon>
    </lineage>
</organism>
<keyword evidence="1" id="KW-0805">Transcription regulation</keyword>
<keyword evidence="3" id="KW-0804">Transcription</keyword>
<dbReference type="Pfam" id="PF12833">
    <property type="entry name" value="HTH_18"/>
    <property type="match status" value="1"/>
</dbReference>
<dbReference type="Proteomes" id="UP001304769">
    <property type="component" value="Unassembled WGS sequence"/>
</dbReference>
<name>A0ABU5T8F9_9MICC</name>
<reference evidence="6 7" key="1">
    <citation type="submission" date="2023-12" db="EMBL/GenBank/DDBJ databases">
        <title>Sinomonas terricola sp. nov, isolated from litchi orchard soil in Guangdong, PR China.</title>
        <authorList>
            <person name="Jiaxin W."/>
            <person name="Yang Z."/>
            <person name="Honghui Z."/>
        </authorList>
    </citation>
    <scope>NUCLEOTIDE SEQUENCE [LARGE SCALE GENOMIC DNA]</scope>
    <source>
        <strain evidence="6 7">JGH33</strain>
    </source>
</reference>
<sequence length="275" mass="29628">MDGRFVNRPTSRGQLTPDPRAPLARLNPPAWAAHAIRHFWVVEWSLPDGEQSRQLVLGYPVLNFVAEPDRLAIYGPTTAAGTRVLEGTGWAVGALLRPAATPLFTDRPARFANAERDVEAPELHCAVVRAMTRAAPAESRFAEATHAVARWIAERLPEAGARGLEANRLADLADSEPGLLRVPDLAAAMGASERTLGRLAADFLGPTPAAIMRRRRIQLAAERLRADPATPLAGLAQDLGYADQPHLTRDFRAVLGVTPREYAQMAAPAPPTAVS</sequence>
<dbReference type="SMART" id="SM00342">
    <property type="entry name" value="HTH_ARAC"/>
    <property type="match status" value="1"/>
</dbReference>